<evidence type="ECO:0000313" key="9">
    <source>
        <dbReference type="EMBL" id="GHC67870.1"/>
    </source>
</evidence>
<dbReference type="GO" id="GO:0003723">
    <property type="term" value="F:RNA binding"/>
    <property type="evidence" value="ECO:0007669"/>
    <property type="project" value="UniProtKB-KW"/>
</dbReference>
<dbReference type="InterPro" id="IPR000748">
    <property type="entry name" value="PsdUridine_synth_RsuA/RluB/E/F"/>
</dbReference>
<feature type="region of interest" description="Disordered" evidence="7">
    <location>
        <begin position="1"/>
        <end position="20"/>
    </location>
</feature>
<accession>A0A8J3DHQ3</accession>
<dbReference type="Proteomes" id="UP000641137">
    <property type="component" value="Unassembled WGS sequence"/>
</dbReference>
<dbReference type="Gene3D" id="3.30.70.1560">
    <property type="entry name" value="Alpha-L RNA-binding motif"/>
    <property type="match status" value="1"/>
</dbReference>
<comment type="caution">
    <text evidence="9">The sequence shown here is derived from an EMBL/GenBank/DDBJ whole genome shotgun (WGS) entry which is preliminary data.</text>
</comment>
<dbReference type="PANTHER" id="PTHR47683">
    <property type="entry name" value="PSEUDOURIDINE SYNTHASE FAMILY PROTEIN-RELATED"/>
    <property type="match status" value="1"/>
</dbReference>
<reference evidence="9" key="2">
    <citation type="submission" date="2020-09" db="EMBL/GenBank/DDBJ databases">
        <authorList>
            <person name="Sun Q."/>
            <person name="Kim S."/>
        </authorList>
    </citation>
    <scope>NUCLEOTIDE SEQUENCE</scope>
    <source>
        <strain evidence="9">KCTC 42097</strain>
    </source>
</reference>
<dbReference type="InterPro" id="IPR042092">
    <property type="entry name" value="PsdUridine_s_RsuA/RluB/E/F_cat"/>
</dbReference>
<dbReference type="InterPro" id="IPR006145">
    <property type="entry name" value="PsdUridine_synth_RsuA/RluA"/>
</dbReference>
<feature type="compositionally biased region" description="Basic and acidic residues" evidence="7">
    <location>
        <begin position="332"/>
        <end position="369"/>
    </location>
</feature>
<evidence type="ECO:0000256" key="3">
    <source>
        <dbReference type="ARBA" id="ARBA00022884"/>
    </source>
</evidence>
<evidence type="ECO:0000313" key="10">
    <source>
        <dbReference type="Proteomes" id="UP000641137"/>
    </source>
</evidence>
<dbReference type="GO" id="GO:0120159">
    <property type="term" value="F:rRNA pseudouridine synthase activity"/>
    <property type="evidence" value="ECO:0007669"/>
    <property type="project" value="UniProtKB-ARBA"/>
</dbReference>
<dbReference type="Gene3D" id="3.10.290.10">
    <property type="entry name" value="RNA-binding S4 domain"/>
    <property type="match status" value="1"/>
</dbReference>
<feature type="compositionally biased region" description="Basic and acidic residues" evidence="7">
    <location>
        <begin position="385"/>
        <end position="640"/>
    </location>
</feature>
<sequence length="640" mass="72858">MTNNPNKNIEKAAPEQAADEGERIAKRLARAGVSSRREAEALIAAGRVAVNGKVLESPAINVKADDKITVDGTPIPQIERTRLFLFHKPGGYVTTTRDPEGRPTIFDVLPAELPRLMTVGRLDINTEGLLLLTNDGGLSRMLELPTTGWLRRYRVRVHGKVDEKALVELKNGIAVDGVFYGAIDATLERTQGTNSWLTLGLREGKNREVKNVLGALGLEVTRLIRISFGPFQLGDLDEGAVLEVKGRALRDQLGERLIEESGANFDAAINKPFSNKPVRAERSGSRDHAREEYQPTPARTSLPEEEEGGLIRRRRMSKEEVREQMLSRLSTRRGDDRGGRSFGDKPFGKKDFGKKAGRRDEEPIDEKNPLKRRGNVWMAPGARPQGEKAEKKREEQRSEGFRDRARDERSFGDKKPHGERRPYGEKPRFEKREGERKFSGERKPYGDAGERRPYGDKPRFEKRDGERKFSGERKPYGDKPRFEKREGDAGERKPYGDKPRFEKRDGDAGERRPYGDKPRFEKREGERKFSGERKPYGDKPRFEKRDGDAGERRPYGDKPRFEKRDGERKFSGERKPYGDKPRSEGFRDRPRGERPFGDKKPSGNKKSFGDKPRSEKRDGVKRDGDKPGGERKGRDADRRR</sequence>
<dbReference type="FunFam" id="3.10.290.10:FF:000003">
    <property type="entry name" value="Pseudouridine synthase"/>
    <property type="match status" value="1"/>
</dbReference>
<dbReference type="Pfam" id="PF00849">
    <property type="entry name" value="PseudoU_synth_2"/>
    <property type="match status" value="1"/>
</dbReference>
<feature type="domain" description="RNA-binding S4" evidence="8">
    <location>
        <begin position="22"/>
        <end position="79"/>
    </location>
</feature>
<evidence type="ECO:0000256" key="5">
    <source>
        <dbReference type="PROSITE-ProRule" id="PRU00182"/>
    </source>
</evidence>
<evidence type="ECO:0000256" key="7">
    <source>
        <dbReference type="SAM" id="MobiDB-lite"/>
    </source>
</evidence>
<keyword evidence="4 6" id="KW-0413">Isomerase</keyword>
<protein>
    <recommendedName>
        <fullName evidence="6">Pseudouridine synthase</fullName>
        <ecNumber evidence="6">5.4.99.-</ecNumber>
    </recommendedName>
</protein>
<dbReference type="PROSITE" id="PS01149">
    <property type="entry name" value="PSI_RSU"/>
    <property type="match status" value="1"/>
</dbReference>
<dbReference type="InterPro" id="IPR002942">
    <property type="entry name" value="S4_RNA-bd"/>
</dbReference>
<evidence type="ECO:0000256" key="2">
    <source>
        <dbReference type="ARBA" id="ARBA00008348"/>
    </source>
</evidence>
<comment type="catalytic activity">
    <reaction evidence="1">
        <text>a uridine in RNA = a pseudouridine in RNA</text>
        <dbReference type="Rhea" id="RHEA:48348"/>
        <dbReference type="Rhea" id="RHEA-COMP:12068"/>
        <dbReference type="Rhea" id="RHEA-COMP:12069"/>
        <dbReference type="ChEBI" id="CHEBI:65314"/>
        <dbReference type="ChEBI" id="CHEBI:65315"/>
    </reaction>
</comment>
<dbReference type="InterPro" id="IPR018496">
    <property type="entry name" value="PsdUridine_synth_RsuA/RluB_CS"/>
</dbReference>
<dbReference type="PROSITE" id="PS50889">
    <property type="entry name" value="S4"/>
    <property type="match status" value="1"/>
</dbReference>
<dbReference type="RefSeq" id="WP_189488940.1">
    <property type="nucleotide sequence ID" value="NZ_BMZO01000003.1"/>
</dbReference>
<organism evidence="9 10">
    <name type="scientific">Limoniibacter endophyticus</name>
    <dbReference type="NCBI Taxonomy" id="1565040"/>
    <lineage>
        <taxon>Bacteria</taxon>
        <taxon>Pseudomonadati</taxon>
        <taxon>Pseudomonadota</taxon>
        <taxon>Alphaproteobacteria</taxon>
        <taxon>Hyphomicrobiales</taxon>
        <taxon>Bartonellaceae</taxon>
        <taxon>Limoniibacter</taxon>
    </lineage>
</organism>
<dbReference type="SMART" id="SM00363">
    <property type="entry name" value="S4"/>
    <property type="match status" value="1"/>
</dbReference>
<dbReference type="Gene3D" id="3.30.70.580">
    <property type="entry name" value="Pseudouridine synthase I, catalytic domain, N-terminal subdomain"/>
    <property type="match status" value="1"/>
</dbReference>
<dbReference type="GO" id="GO:0000455">
    <property type="term" value="P:enzyme-directed rRNA pseudouridine synthesis"/>
    <property type="evidence" value="ECO:0007669"/>
    <property type="project" value="UniProtKB-ARBA"/>
</dbReference>
<proteinExistence type="inferred from homology"/>
<dbReference type="CDD" id="cd00165">
    <property type="entry name" value="S4"/>
    <property type="match status" value="1"/>
</dbReference>
<gene>
    <name evidence="9" type="primary">rluB</name>
    <name evidence="9" type="ORF">GCM10010136_12360</name>
</gene>
<feature type="region of interest" description="Disordered" evidence="7">
    <location>
        <begin position="268"/>
        <end position="640"/>
    </location>
</feature>
<name>A0A8J3DHQ3_9HYPH</name>
<dbReference type="InterPro" id="IPR036986">
    <property type="entry name" value="S4_RNA-bd_sf"/>
</dbReference>
<keyword evidence="3 5" id="KW-0694">RNA-binding</keyword>
<dbReference type="PANTHER" id="PTHR47683:SF3">
    <property type="entry name" value="RIBOSOMAL LARGE SUBUNIT PSEUDOURIDINE SYNTHASE B"/>
    <property type="match status" value="1"/>
</dbReference>
<dbReference type="SUPFAM" id="SSF55120">
    <property type="entry name" value="Pseudouridine synthase"/>
    <property type="match status" value="1"/>
</dbReference>
<evidence type="ECO:0000256" key="4">
    <source>
        <dbReference type="ARBA" id="ARBA00023235"/>
    </source>
</evidence>
<dbReference type="InterPro" id="IPR050343">
    <property type="entry name" value="RsuA_PseudoU_synthase"/>
</dbReference>
<evidence type="ECO:0000259" key="8">
    <source>
        <dbReference type="SMART" id="SM00363"/>
    </source>
</evidence>
<dbReference type="EC" id="5.4.99.-" evidence="6"/>
<dbReference type="NCBIfam" id="TIGR00093">
    <property type="entry name" value="pseudouridine synthase"/>
    <property type="match status" value="1"/>
</dbReference>
<dbReference type="EMBL" id="BMZO01000003">
    <property type="protein sequence ID" value="GHC67870.1"/>
    <property type="molecule type" value="Genomic_DNA"/>
</dbReference>
<evidence type="ECO:0000256" key="1">
    <source>
        <dbReference type="ARBA" id="ARBA00000073"/>
    </source>
</evidence>
<comment type="similarity">
    <text evidence="2 6">Belongs to the pseudouridine synthase RsuA family.</text>
</comment>
<keyword evidence="10" id="KW-1185">Reference proteome</keyword>
<dbReference type="Pfam" id="PF01479">
    <property type="entry name" value="S4"/>
    <property type="match status" value="1"/>
</dbReference>
<reference evidence="9" key="1">
    <citation type="journal article" date="2014" name="Int. J. Syst. Evol. Microbiol.">
        <title>Complete genome sequence of Corynebacterium casei LMG S-19264T (=DSM 44701T), isolated from a smear-ripened cheese.</title>
        <authorList>
            <consortium name="US DOE Joint Genome Institute (JGI-PGF)"/>
            <person name="Walter F."/>
            <person name="Albersmeier A."/>
            <person name="Kalinowski J."/>
            <person name="Ruckert C."/>
        </authorList>
    </citation>
    <scope>NUCLEOTIDE SEQUENCE</scope>
    <source>
        <strain evidence="9">KCTC 42097</strain>
    </source>
</reference>
<evidence type="ECO:0000256" key="6">
    <source>
        <dbReference type="RuleBase" id="RU003887"/>
    </source>
</evidence>
<feature type="compositionally biased region" description="Basic and acidic residues" evidence="7">
    <location>
        <begin position="278"/>
        <end position="293"/>
    </location>
</feature>
<dbReference type="SUPFAM" id="SSF55174">
    <property type="entry name" value="Alpha-L RNA-binding motif"/>
    <property type="match status" value="1"/>
</dbReference>
<dbReference type="AlphaFoldDB" id="A0A8J3DHQ3"/>
<dbReference type="InterPro" id="IPR020094">
    <property type="entry name" value="TruA/RsuA/RluB/E/F_N"/>
</dbReference>
<dbReference type="InterPro" id="IPR020103">
    <property type="entry name" value="PsdUridine_synth_cat_dom_sf"/>
</dbReference>